<dbReference type="AlphaFoldDB" id="A0A8K0MVQ7"/>
<evidence type="ECO:0000256" key="4">
    <source>
        <dbReference type="RuleBase" id="RU363099"/>
    </source>
</evidence>
<comment type="subcellular location">
    <subcellularLocation>
        <location evidence="4">Secreted</location>
        <location evidence="4">Extracellular space</location>
        <location evidence="4">Apoplast</location>
    </subcellularLocation>
</comment>
<sequence length="126" mass="13155">MSITVSGPAATSFIIASLNNDSSSFGLTEGPDPGSRLVGRAESLDVIASLASRSALTATNFVFTEGKHHGSSLTVLGRAAVRGFPDRTIIGGSGRFRMARGFMLGKIIKATGISAVEEVDMYVLNY</sequence>
<dbReference type="EMBL" id="CM017872">
    <property type="protein sequence ID" value="KAG1328167.1"/>
    <property type="molecule type" value="Genomic_DNA"/>
</dbReference>
<keyword evidence="6" id="KW-1185">Reference proteome</keyword>
<reference evidence="5" key="1">
    <citation type="journal article" date="2017" name="Gigascience">
        <title>The genome draft of coconut (Cocos nucifera).</title>
        <authorList>
            <person name="Xiao Y."/>
            <person name="Xu P."/>
            <person name="Fan H."/>
            <person name="Baudouin L."/>
            <person name="Xia W."/>
            <person name="Bocs S."/>
            <person name="Xu J."/>
            <person name="Li Q."/>
            <person name="Guo A."/>
            <person name="Zhou L."/>
            <person name="Li J."/>
            <person name="Wu Y."/>
            <person name="Ma Z."/>
            <person name="Armero A."/>
            <person name="Issali A.E."/>
            <person name="Liu N."/>
            <person name="Peng M."/>
            <person name="Yang Y."/>
        </authorList>
    </citation>
    <scope>NUCLEOTIDE SEQUENCE</scope>
    <source>
        <tissue evidence="5">Spear leaf of Hainan Tall coconut</tissue>
    </source>
</reference>
<dbReference type="GO" id="GO:0048046">
    <property type="term" value="C:apoplast"/>
    <property type="evidence" value="ECO:0007669"/>
    <property type="project" value="UniProtKB-SubCell"/>
</dbReference>
<dbReference type="GO" id="GO:0009699">
    <property type="term" value="P:phenylpropanoid biosynthetic process"/>
    <property type="evidence" value="ECO:0007669"/>
    <property type="project" value="UniProtKB-ARBA"/>
</dbReference>
<comment type="similarity">
    <text evidence="1 4">Belongs to the plant dirigent protein family.</text>
</comment>
<comment type="function">
    <text evidence="4">Dirigent proteins impart stereoselectivity on the phenoxy radical-coupling reaction, yielding optically active lignans from two molecules of coniferyl alcohol in the biosynthesis of lignans, flavonolignans, and alkaloids and thus plays a central role in plant secondary metabolism.</text>
</comment>
<evidence type="ECO:0000256" key="1">
    <source>
        <dbReference type="ARBA" id="ARBA00010746"/>
    </source>
</evidence>
<keyword evidence="3 4" id="KW-0964">Secreted</keyword>
<name>A0A8K0MVQ7_COCNU</name>
<dbReference type="InterPro" id="IPR004265">
    <property type="entry name" value="Dirigent"/>
</dbReference>
<protein>
    <recommendedName>
        <fullName evidence="4">Dirigent protein</fullName>
    </recommendedName>
</protein>
<dbReference type="OrthoDB" id="623137at2759"/>
<organism evidence="5 6">
    <name type="scientific">Cocos nucifera</name>
    <name type="common">Coconut palm</name>
    <dbReference type="NCBI Taxonomy" id="13894"/>
    <lineage>
        <taxon>Eukaryota</taxon>
        <taxon>Viridiplantae</taxon>
        <taxon>Streptophyta</taxon>
        <taxon>Embryophyta</taxon>
        <taxon>Tracheophyta</taxon>
        <taxon>Spermatophyta</taxon>
        <taxon>Magnoliopsida</taxon>
        <taxon>Liliopsida</taxon>
        <taxon>Arecaceae</taxon>
        <taxon>Arecoideae</taxon>
        <taxon>Cocoseae</taxon>
        <taxon>Attaleinae</taxon>
        <taxon>Cocos</taxon>
    </lineage>
</organism>
<comment type="subunit">
    <text evidence="2 4">Homodimer.</text>
</comment>
<reference evidence="5" key="2">
    <citation type="submission" date="2019-07" db="EMBL/GenBank/DDBJ databases">
        <authorList>
            <person name="Yang Y."/>
            <person name="Bocs S."/>
            <person name="Baudouin L."/>
        </authorList>
    </citation>
    <scope>NUCLEOTIDE SEQUENCE</scope>
    <source>
        <tissue evidence="5">Spear leaf of Hainan Tall coconut</tissue>
    </source>
</reference>
<keyword evidence="4" id="KW-0052">Apoplast</keyword>
<dbReference type="InterPro" id="IPR044859">
    <property type="entry name" value="Allene_oxi_cyc_Dirigent"/>
</dbReference>
<dbReference type="Proteomes" id="UP000797356">
    <property type="component" value="Chromosome 1"/>
</dbReference>
<accession>A0A8K0MVQ7</accession>
<evidence type="ECO:0000313" key="5">
    <source>
        <dbReference type="EMBL" id="KAG1328167.1"/>
    </source>
</evidence>
<dbReference type="PANTHER" id="PTHR21495">
    <property type="entry name" value="NUCLEOPORIN-RELATED"/>
    <property type="match status" value="1"/>
</dbReference>
<gene>
    <name evidence="5" type="ORF">COCNU_01G021010</name>
</gene>
<dbReference type="Gene3D" id="2.40.480.10">
    <property type="entry name" value="Allene oxide cyclase-like"/>
    <property type="match status" value="1"/>
</dbReference>
<evidence type="ECO:0000256" key="3">
    <source>
        <dbReference type="ARBA" id="ARBA00022525"/>
    </source>
</evidence>
<comment type="caution">
    <text evidence="5">The sequence shown here is derived from an EMBL/GenBank/DDBJ whole genome shotgun (WGS) entry which is preliminary data.</text>
</comment>
<dbReference type="Pfam" id="PF03018">
    <property type="entry name" value="Dirigent"/>
    <property type="match status" value="1"/>
</dbReference>
<evidence type="ECO:0000313" key="6">
    <source>
        <dbReference type="Proteomes" id="UP000797356"/>
    </source>
</evidence>
<proteinExistence type="inferred from homology"/>
<evidence type="ECO:0000256" key="2">
    <source>
        <dbReference type="ARBA" id="ARBA00011738"/>
    </source>
</evidence>